<dbReference type="GO" id="GO:0000981">
    <property type="term" value="F:DNA-binding transcription factor activity, RNA polymerase II-specific"/>
    <property type="evidence" value="ECO:0007669"/>
    <property type="project" value="TreeGrafter"/>
</dbReference>
<keyword evidence="3 7" id="KW-0805">Transcription regulation</keyword>
<feature type="compositionally biased region" description="Basic and acidic residues" evidence="8">
    <location>
        <begin position="210"/>
        <end position="224"/>
    </location>
</feature>
<dbReference type="InterPro" id="IPR038168">
    <property type="entry name" value="TF_DP_C_sf"/>
</dbReference>
<dbReference type="Pfam" id="PF08781">
    <property type="entry name" value="DP"/>
    <property type="match status" value="1"/>
</dbReference>
<evidence type="ECO:0000256" key="3">
    <source>
        <dbReference type="ARBA" id="ARBA00023015"/>
    </source>
</evidence>
<feature type="region of interest" description="Disordered" evidence="8">
    <location>
        <begin position="142"/>
        <end position="224"/>
    </location>
</feature>
<dbReference type="AlphaFoldDB" id="A0A7R8X884"/>
<reference evidence="11" key="1">
    <citation type="submission" date="2020-11" db="EMBL/GenBank/DDBJ databases">
        <authorList>
            <person name="Tran Van P."/>
        </authorList>
    </citation>
    <scope>NUCLEOTIDE SEQUENCE</scope>
</reference>
<keyword evidence="6 7" id="KW-0539">Nucleus</keyword>
<dbReference type="FunFam" id="1.10.10.10:FF:000047">
    <property type="entry name" value="Transcription factor"/>
    <property type="match status" value="1"/>
</dbReference>
<dbReference type="SUPFAM" id="SSF144074">
    <property type="entry name" value="E2F-DP heterodimerization region"/>
    <property type="match status" value="1"/>
</dbReference>
<evidence type="ECO:0000256" key="4">
    <source>
        <dbReference type="ARBA" id="ARBA00023125"/>
    </source>
</evidence>
<protein>
    <recommendedName>
        <fullName evidence="13">Transcription factor</fullName>
    </recommendedName>
</protein>
<dbReference type="GO" id="GO:0000977">
    <property type="term" value="F:RNA polymerase II transcription regulatory region sequence-specific DNA binding"/>
    <property type="evidence" value="ECO:0007669"/>
    <property type="project" value="TreeGrafter"/>
</dbReference>
<dbReference type="InterPro" id="IPR015648">
    <property type="entry name" value="Transcrpt_fac_DP"/>
</dbReference>
<dbReference type="EMBL" id="LR899659">
    <property type="protein sequence ID" value="CAD7241510.1"/>
    <property type="molecule type" value="Genomic_DNA"/>
</dbReference>
<feature type="compositionally biased region" description="Low complexity" evidence="8">
    <location>
        <begin position="466"/>
        <end position="496"/>
    </location>
</feature>
<keyword evidence="12" id="KW-1185">Reference proteome</keyword>
<dbReference type="FunFam" id="1.20.140.80:FF:000001">
    <property type="entry name" value="Transcription factor"/>
    <property type="match status" value="1"/>
</dbReference>
<dbReference type="Gene3D" id="1.20.140.80">
    <property type="entry name" value="Transcription factor DP"/>
    <property type="match status" value="1"/>
</dbReference>
<evidence type="ECO:0000256" key="7">
    <source>
        <dbReference type="RuleBase" id="RU003796"/>
    </source>
</evidence>
<keyword evidence="5 7" id="KW-0804">Transcription</keyword>
<evidence type="ECO:0000256" key="2">
    <source>
        <dbReference type="ARBA" id="ARBA00010940"/>
    </source>
</evidence>
<sequence>MTSLKLCIQDASTNGVGQPRILTLKNATILNSNAQLIQAISVRTPRTISQATNSKASQMIAIPIASTSGGVTTATPLGIVSPARPTVLGSGKTVEQIIVGGRTYNLQQPSSPIIIKSQPALIQQPQQQHLTTPSRLVIHQAHQTPQQQLGKLQLHHPQGGATLSPSVGEVPQSTPAPTPRSTSKASYITPILDRSGSRKRLELEDERSEDLDQKRRRTAAEKTSKGLRHFSMKVCEKVQRKMVTTYNEVADELVSELSSSRLASPIDSQYDQKNIRRRVYDALNVLMAMGIITKERKEIRWQGLPTNTAQECQTLRQEIKRRQDRIRIKKSRLQELLFQQIALKNLCERNRETERLQGGPPPSNTIISTPFVVVLAEKTTEIDCRISYDKMEYLFMFNDLFVVNDDIEVLKRMGMTMGLESGSCTEDNLRKACSMVPKALEPYLLDLAKGKCEEVGSHIKEEEESSSGATSTSAASPIIPSTSTSASALGSASMSSNLVYVSVGDDGPSPSPFDSHSDEDASDSEEQS</sequence>
<dbReference type="PANTHER" id="PTHR12548:SF9">
    <property type="entry name" value="TRANSCRIPTION FACTOR DP"/>
    <property type="match status" value="1"/>
</dbReference>
<comment type="subcellular location">
    <subcellularLocation>
        <location evidence="1 7">Nucleus</location>
    </subcellularLocation>
</comment>
<name>A0A7R8X884_9CRUS</name>
<dbReference type="InterPro" id="IPR003316">
    <property type="entry name" value="E2F_WHTH_DNA-bd_dom"/>
</dbReference>
<proteinExistence type="inferred from homology"/>
<feature type="compositionally biased region" description="Polar residues" evidence="8">
    <location>
        <begin position="161"/>
        <end position="186"/>
    </location>
</feature>
<comment type="similarity">
    <text evidence="2 7">Belongs to the E2F/DP family.</text>
</comment>
<gene>
    <name evidence="11" type="ORF">DSTB1V02_LOCUS1498</name>
</gene>
<dbReference type="InterPro" id="IPR014889">
    <property type="entry name" value="Transc_factor_DP_C"/>
</dbReference>
<evidence type="ECO:0000313" key="11">
    <source>
        <dbReference type="EMBL" id="CAD7241510.1"/>
    </source>
</evidence>
<dbReference type="SMART" id="SM01372">
    <property type="entry name" value="E2F_TDP"/>
    <property type="match status" value="1"/>
</dbReference>
<feature type="domain" description="E2F/DP family winged-helix DNA-binding" evidence="10">
    <location>
        <begin position="222"/>
        <end position="303"/>
    </location>
</feature>
<evidence type="ECO:0000313" key="12">
    <source>
        <dbReference type="Proteomes" id="UP000677054"/>
    </source>
</evidence>
<dbReference type="InterPro" id="IPR036388">
    <property type="entry name" value="WH-like_DNA-bd_sf"/>
</dbReference>
<dbReference type="Pfam" id="PF02319">
    <property type="entry name" value="WHD_E2F_TDP"/>
    <property type="match status" value="1"/>
</dbReference>
<evidence type="ECO:0000256" key="5">
    <source>
        <dbReference type="ARBA" id="ARBA00023163"/>
    </source>
</evidence>
<evidence type="ECO:0000256" key="6">
    <source>
        <dbReference type="ARBA" id="ARBA00023242"/>
    </source>
</evidence>
<evidence type="ECO:0008006" key="13">
    <source>
        <dbReference type="Google" id="ProtNLM"/>
    </source>
</evidence>
<feature type="domain" description="Transcription factor DP C-terminal" evidence="9">
    <location>
        <begin position="310"/>
        <end position="454"/>
    </location>
</feature>
<dbReference type="SMART" id="SM01138">
    <property type="entry name" value="DP"/>
    <property type="match status" value="1"/>
</dbReference>
<evidence type="ECO:0000256" key="1">
    <source>
        <dbReference type="ARBA" id="ARBA00004123"/>
    </source>
</evidence>
<evidence type="ECO:0000256" key="8">
    <source>
        <dbReference type="SAM" id="MobiDB-lite"/>
    </source>
</evidence>
<accession>A0A7R8X884</accession>
<dbReference type="OrthoDB" id="552115at2759"/>
<evidence type="ECO:0000259" key="9">
    <source>
        <dbReference type="SMART" id="SM01138"/>
    </source>
</evidence>
<dbReference type="Proteomes" id="UP000677054">
    <property type="component" value="Unassembled WGS sequence"/>
</dbReference>
<dbReference type="CDD" id="cd14458">
    <property type="entry name" value="DP_DD"/>
    <property type="match status" value="1"/>
</dbReference>
<evidence type="ECO:0000259" key="10">
    <source>
        <dbReference type="SMART" id="SM01372"/>
    </source>
</evidence>
<dbReference type="InterPro" id="IPR036390">
    <property type="entry name" value="WH_DNA-bd_sf"/>
</dbReference>
<keyword evidence="4 7" id="KW-0238">DNA-binding</keyword>
<dbReference type="SUPFAM" id="SSF46785">
    <property type="entry name" value="Winged helix' DNA-binding domain"/>
    <property type="match status" value="1"/>
</dbReference>
<dbReference type="GO" id="GO:0005634">
    <property type="term" value="C:nucleus"/>
    <property type="evidence" value="ECO:0007669"/>
    <property type="project" value="UniProtKB-SubCell"/>
</dbReference>
<dbReference type="PANTHER" id="PTHR12548">
    <property type="entry name" value="TRANSCRIPTION FACTOR DP"/>
    <property type="match status" value="1"/>
</dbReference>
<dbReference type="Gene3D" id="1.10.10.10">
    <property type="entry name" value="Winged helix-like DNA-binding domain superfamily/Winged helix DNA-binding domain"/>
    <property type="match status" value="1"/>
</dbReference>
<feature type="region of interest" description="Disordered" evidence="8">
    <location>
        <begin position="458"/>
        <end position="528"/>
    </location>
</feature>
<dbReference type="GO" id="GO:0005667">
    <property type="term" value="C:transcription regulator complex"/>
    <property type="evidence" value="ECO:0007669"/>
    <property type="project" value="InterPro"/>
</dbReference>
<dbReference type="GO" id="GO:0051726">
    <property type="term" value="P:regulation of cell cycle"/>
    <property type="evidence" value="ECO:0007669"/>
    <property type="project" value="InterPro"/>
</dbReference>
<organism evidence="11">
    <name type="scientific">Darwinula stevensoni</name>
    <dbReference type="NCBI Taxonomy" id="69355"/>
    <lineage>
        <taxon>Eukaryota</taxon>
        <taxon>Metazoa</taxon>
        <taxon>Ecdysozoa</taxon>
        <taxon>Arthropoda</taxon>
        <taxon>Crustacea</taxon>
        <taxon>Oligostraca</taxon>
        <taxon>Ostracoda</taxon>
        <taxon>Podocopa</taxon>
        <taxon>Podocopida</taxon>
        <taxon>Darwinulocopina</taxon>
        <taxon>Darwinuloidea</taxon>
        <taxon>Darwinulidae</taxon>
        <taxon>Darwinula</taxon>
    </lineage>
</organism>
<dbReference type="InterPro" id="IPR037241">
    <property type="entry name" value="E2F-DP_heterodim"/>
</dbReference>
<dbReference type="EMBL" id="CAJPEV010000142">
    <property type="protein sequence ID" value="CAG0881307.1"/>
    <property type="molecule type" value="Genomic_DNA"/>
</dbReference>